<evidence type="ECO:0000313" key="2">
    <source>
        <dbReference type="EMBL" id="KAK8372994.1"/>
    </source>
</evidence>
<feature type="region of interest" description="Disordered" evidence="1">
    <location>
        <begin position="282"/>
        <end position="305"/>
    </location>
</feature>
<feature type="non-terminal residue" evidence="2">
    <location>
        <position position="1"/>
    </location>
</feature>
<evidence type="ECO:0000313" key="3">
    <source>
        <dbReference type="Proteomes" id="UP001487740"/>
    </source>
</evidence>
<evidence type="ECO:0008006" key="4">
    <source>
        <dbReference type="Google" id="ProtNLM"/>
    </source>
</evidence>
<comment type="caution">
    <text evidence="2">The sequence shown here is derived from an EMBL/GenBank/DDBJ whole genome shotgun (WGS) entry which is preliminary data.</text>
</comment>
<sequence length="389" mass="43549">DRYVQWNSYEDDINIKHLLTSISPYNRQKPSFGTTIWQSCGDLQFYSFYFGQGARHVFPVYRRAPTTPGHQPTAVSLQQDRDLIIEYREVFASALRLADRLVASKHREAKVASCTQGASALPEIIDRHWEEVCQGSECWRDWWNSGRPKKLRHAPELAIPPTQPGNRTPPEATPSSTSVAEPPPPPSSTPGSGPSRRQTPAKPTQIYRYCNRKGHNTEDCHTRTAELRQERLLRRVLADGGYLAAASPSVTPHLQPFPQSHPFSAQPVNWGHTQGLAMDPARPSVPPTEPCHTTSGRTTTPSNMEPDSLLYLKEALDVLLVTHRCQHILLLGDLNHHLERDAYENLLTVQGLKDHVTFPTHELGETLDPVISDLEEDTQLPPAGSRGQL</sequence>
<reference evidence="2 3" key="1">
    <citation type="submission" date="2023-03" db="EMBL/GenBank/DDBJ databases">
        <title>High-quality genome of Scylla paramamosain provides insights in environmental adaptation.</title>
        <authorList>
            <person name="Zhang L."/>
        </authorList>
    </citation>
    <scope>NUCLEOTIDE SEQUENCE [LARGE SCALE GENOMIC DNA]</scope>
    <source>
        <strain evidence="2">LZ_2023a</strain>
        <tissue evidence="2">Muscle</tissue>
    </source>
</reference>
<keyword evidence="3" id="KW-1185">Reference proteome</keyword>
<proteinExistence type="predicted"/>
<dbReference type="AlphaFoldDB" id="A0AAW0SCD2"/>
<dbReference type="EMBL" id="JARAKH010001433">
    <property type="protein sequence ID" value="KAK8372994.1"/>
    <property type="molecule type" value="Genomic_DNA"/>
</dbReference>
<accession>A0AAW0SCD2</accession>
<feature type="region of interest" description="Disordered" evidence="1">
    <location>
        <begin position="156"/>
        <end position="202"/>
    </location>
</feature>
<evidence type="ECO:0000256" key="1">
    <source>
        <dbReference type="SAM" id="MobiDB-lite"/>
    </source>
</evidence>
<gene>
    <name evidence="2" type="ORF">O3P69_017735</name>
</gene>
<organism evidence="2 3">
    <name type="scientific">Scylla paramamosain</name>
    <name type="common">Mud crab</name>
    <dbReference type="NCBI Taxonomy" id="85552"/>
    <lineage>
        <taxon>Eukaryota</taxon>
        <taxon>Metazoa</taxon>
        <taxon>Ecdysozoa</taxon>
        <taxon>Arthropoda</taxon>
        <taxon>Crustacea</taxon>
        <taxon>Multicrustacea</taxon>
        <taxon>Malacostraca</taxon>
        <taxon>Eumalacostraca</taxon>
        <taxon>Eucarida</taxon>
        <taxon>Decapoda</taxon>
        <taxon>Pleocyemata</taxon>
        <taxon>Brachyura</taxon>
        <taxon>Eubrachyura</taxon>
        <taxon>Portunoidea</taxon>
        <taxon>Portunidae</taxon>
        <taxon>Portuninae</taxon>
        <taxon>Scylla</taxon>
    </lineage>
</organism>
<dbReference type="Proteomes" id="UP001487740">
    <property type="component" value="Unassembled WGS sequence"/>
</dbReference>
<feature type="compositionally biased region" description="Polar residues" evidence="1">
    <location>
        <begin position="291"/>
        <end position="305"/>
    </location>
</feature>
<protein>
    <recommendedName>
        <fullName evidence="4">Endonuclease/exonuclease/phosphatase domain-containing protein</fullName>
    </recommendedName>
</protein>
<name>A0AAW0SCD2_SCYPA</name>